<reference evidence="2 3" key="1">
    <citation type="journal article" date="2011" name="Stand. Genomic Sci.">
        <title>Complete genome sequence of Weeksella virosa type strain (9751).</title>
        <authorList>
            <person name="Lang E."/>
            <person name="Teshima H."/>
            <person name="Lucas S."/>
            <person name="Lapidus A."/>
            <person name="Hammon N."/>
            <person name="Deshpande S."/>
            <person name="Nolan M."/>
            <person name="Cheng J.F."/>
            <person name="Pitluck S."/>
            <person name="Liolios K."/>
            <person name="Pagani I."/>
            <person name="Mikhailova N."/>
            <person name="Ivanova N."/>
            <person name="Mavromatis K."/>
            <person name="Pati A."/>
            <person name="Tapia R."/>
            <person name="Han C."/>
            <person name="Goodwin L."/>
            <person name="Chen A."/>
            <person name="Palaniappan K."/>
            <person name="Land M."/>
            <person name="Hauser L."/>
            <person name="Chang Y.J."/>
            <person name="Jeffries C.D."/>
            <person name="Brambilla E.M."/>
            <person name="Kopitz M."/>
            <person name="Rohde M."/>
            <person name="Goker M."/>
            <person name="Tindall B.J."/>
            <person name="Detter J.C."/>
            <person name="Woyke T."/>
            <person name="Bristow J."/>
            <person name="Eisen J.A."/>
            <person name="Markowitz V."/>
            <person name="Hugenholtz P."/>
            <person name="Klenk H.P."/>
            <person name="Kyrpides N.C."/>
        </authorList>
    </citation>
    <scope>NUCLEOTIDE SEQUENCE [LARGE SCALE GENOMIC DNA]</scope>
    <source>
        <strain evidence="3">ATCC 43766 / DSM 16922 / JCM 21250 / NBRC 16016 / NCTC 11634 / CL345/78</strain>
    </source>
</reference>
<protein>
    <submittedName>
        <fullName evidence="2">Uncharacterized protein</fullName>
    </submittedName>
</protein>
<accession>F0P0G6</accession>
<name>F0P0G6_WEEVC</name>
<evidence type="ECO:0000256" key="1">
    <source>
        <dbReference type="SAM" id="Phobius"/>
    </source>
</evidence>
<dbReference type="KEGG" id="wvi:Weevi_0735"/>
<feature type="transmembrane region" description="Helical" evidence="1">
    <location>
        <begin position="60"/>
        <end position="80"/>
    </location>
</feature>
<dbReference type="STRING" id="865938.Weevi_0735"/>
<reference evidence="3" key="2">
    <citation type="journal article" date="2011" name="Stand. Genomic Sci.">
        <title>Complete genome sequence of Weeksella virosa type strain (9751T).</title>
        <authorList>
            <person name="Lang E."/>
            <person name="Teshima H."/>
            <person name="Lucas S."/>
            <person name="Lapidus A."/>
            <person name="Hammon N."/>
            <person name="Deshpande S."/>
            <person name="Nolan M."/>
            <person name="Cheng J."/>
            <person name="Pitluck S."/>
            <person name="Liolios K."/>
            <person name="Pagani I."/>
            <person name="Mikhailova N."/>
            <person name="Ivanova N."/>
            <person name="Mavromatis K."/>
            <person name="Pati A."/>
            <person name="Tapia R."/>
            <person name="Han C."/>
            <person name="Goodwin L."/>
            <person name="Chen A."/>
            <person name="Palaniappan K."/>
            <person name="Land M."/>
            <person name="Hauser L."/>
            <person name="Chang Y."/>
            <person name="Jeffries C."/>
            <person name="Brambilla E."/>
            <person name="Kopitz M."/>
            <person name="Rohde M."/>
            <person name="Goker M."/>
            <person name="Tindall B."/>
            <person name="Detter J."/>
            <person name="Woyke T."/>
            <person name="Bristow J."/>
            <person name="Eisen J."/>
            <person name="Markowitz V."/>
            <person name="Hugenholtz P."/>
            <person name="Klenk H."/>
            <person name="Kyrpides N."/>
        </authorList>
    </citation>
    <scope>NUCLEOTIDE SEQUENCE [LARGE SCALE GENOMIC DNA]</scope>
    <source>
        <strain evidence="3">ATCC 43766 / DSM 16922 / JCM 21250 / NBRC 16016 / NCTC 11634 / CL345/78</strain>
    </source>
</reference>
<keyword evidence="1" id="KW-0812">Transmembrane</keyword>
<keyword evidence="1" id="KW-0472">Membrane</keyword>
<feature type="transmembrane region" description="Helical" evidence="1">
    <location>
        <begin position="100"/>
        <end position="124"/>
    </location>
</feature>
<sequence length="136" mass="15960">MLLSFIISILICMQMFFAHQLWYSNGVSTTYDYNLALSSIGLYFIVVFSFVFISSFSKYNVFLVWIISLVFVMHFATSLQTENFFNFINGLMMKNLWDNLLLKPVFVLLLGLLIFLNGVLCLTFNKIKPRFFNEFH</sequence>
<organism evidence="2 3">
    <name type="scientific">Weeksella virosa (strain ATCC 43766 / DSM 16922 / JCM 21250 / CCUG 30538 / CDC 9751 / IAM 14551 / NBRC 16016 / NCTC 11634 / CL345/78)</name>
    <dbReference type="NCBI Taxonomy" id="865938"/>
    <lineage>
        <taxon>Bacteria</taxon>
        <taxon>Pseudomonadati</taxon>
        <taxon>Bacteroidota</taxon>
        <taxon>Flavobacteriia</taxon>
        <taxon>Flavobacteriales</taxon>
        <taxon>Weeksellaceae</taxon>
        <taxon>Weeksella</taxon>
    </lineage>
</organism>
<gene>
    <name evidence="2" type="ordered locus">Weevi_0735</name>
</gene>
<evidence type="ECO:0000313" key="2">
    <source>
        <dbReference type="EMBL" id="ADX67450.1"/>
    </source>
</evidence>
<feature type="transmembrane region" description="Helical" evidence="1">
    <location>
        <begin position="34"/>
        <end position="53"/>
    </location>
</feature>
<dbReference type="HOGENOM" id="CLU_1874616_0_0_10"/>
<dbReference type="EMBL" id="CP002455">
    <property type="protein sequence ID" value="ADX67450.1"/>
    <property type="molecule type" value="Genomic_DNA"/>
</dbReference>
<keyword evidence="1" id="KW-1133">Transmembrane helix</keyword>
<keyword evidence="3" id="KW-1185">Reference proteome</keyword>
<proteinExistence type="predicted"/>
<dbReference type="AlphaFoldDB" id="F0P0G6"/>
<evidence type="ECO:0000313" key="3">
    <source>
        <dbReference type="Proteomes" id="UP000008641"/>
    </source>
</evidence>
<dbReference type="Proteomes" id="UP000008641">
    <property type="component" value="Chromosome"/>
</dbReference>